<keyword evidence="1" id="KW-0732">Signal</keyword>
<keyword evidence="3" id="KW-1185">Reference proteome</keyword>
<dbReference type="EMBL" id="FONH01000006">
    <property type="protein sequence ID" value="SFF01907.1"/>
    <property type="molecule type" value="Genomic_DNA"/>
</dbReference>
<reference evidence="3" key="1">
    <citation type="submission" date="2016-10" db="EMBL/GenBank/DDBJ databases">
        <authorList>
            <person name="Varghese N."/>
            <person name="Submissions S."/>
        </authorList>
    </citation>
    <scope>NUCLEOTIDE SEQUENCE [LARGE SCALE GENOMIC DNA]</scope>
    <source>
        <strain evidence="3">UNC178MFTsu3.1</strain>
    </source>
</reference>
<protein>
    <submittedName>
        <fullName evidence="2">Uncharacterized protein</fullName>
    </submittedName>
</protein>
<dbReference type="AlphaFoldDB" id="A0A1I2FAW0"/>
<proteinExistence type="predicted"/>
<feature type="chain" id="PRO_5011543569" evidence="1">
    <location>
        <begin position="18"/>
        <end position="82"/>
    </location>
</feature>
<sequence>MYRPLLLAALLPLTAHAAVATAPLEVSLTIKESCRVDRRDREPAPPAVSCTFDAPYRVQPNDDRRPPAVKFKPQPAYWEVIF</sequence>
<evidence type="ECO:0000256" key="1">
    <source>
        <dbReference type="SAM" id="SignalP"/>
    </source>
</evidence>
<organism evidence="2 3">
    <name type="scientific">Dyella marensis</name>
    <dbReference type="NCBI Taxonomy" id="500610"/>
    <lineage>
        <taxon>Bacteria</taxon>
        <taxon>Pseudomonadati</taxon>
        <taxon>Pseudomonadota</taxon>
        <taxon>Gammaproteobacteria</taxon>
        <taxon>Lysobacterales</taxon>
        <taxon>Rhodanobacteraceae</taxon>
        <taxon>Dyella</taxon>
    </lineage>
</organism>
<evidence type="ECO:0000313" key="2">
    <source>
        <dbReference type="EMBL" id="SFF01907.1"/>
    </source>
</evidence>
<feature type="signal peptide" evidence="1">
    <location>
        <begin position="1"/>
        <end position="17"/>
    </location>
</feature>
<dbReference type="RefSeq" id="WP_026633661.1">
    <property type="nucleotide sequence ID" value="NZ_FONH01000006.1"/>
</dbReference>
<dbReference type="Proteomes" id="UP000199477">
    <property type="component" value="Unassembled WGS sequence"/>
</dbReference>
<accession>A0A1I2FAW0</accession>
<name>A0A1I2FAW0_9GAMM</name>
<evidence type="ECO:0000313" key="3">
    <source>
        <dbReference type="Proteomes" id="UP000199477"/>
    </source>
</evidence>
<gene>
    <name evidence="2" type="ORF">SAMN02799615_02205</name>
</gene>